<keyword evidence="6" id="KW-0807">Transducer</keyword>
<keyword evidence="10" id="KW-1185">Reference proteome</keyword>
<feature type="transmembrane region" description="Helical" evidence="7">
    <location>
        <begin position="175"/>
        <end position="199"/>
    </location>
</feature>
<accession>A0A913YPC7</accession>
<keyword evidence="5 7" id="KW-0472">Membrane</keyword>
<dbReference type="RefSeq" id="XP_028516362.1">
    <property type="nucleotide sequence ID" value="XM_028660561.1"/>
</dbReference>
<feature type="transmembrane region" description="Helical" evidence="7">
    <location>
        <begin position="91"/>
        <end position="117"/>
    </location>
</feature>
<reference evidence="9" key="1">
    <citation type="submission" date="2022-11" db="UniProtKB">
        <authorList>
            <consortium name="EnsemblMetazoa"/>
        </authorList>
    </citation>
    <scope>IDENTIFICATION</scope>
</reference>
<dbReference type="PANTHER" id="PTHR22750">
    <property type="entry name" value="G-PROTEIN COUPLED RECEPTOR"/>
    <property type="match status" value="1"/>
</dbReference>
<evidence type="ECO:0000256" key="4">
    <source>
        <dbReference type="ARBA" id="ARBA00022989"/>
    </source>
</evidence>
<evidence type="ECO:0000313" key="10">
    <source>
        <dbReference type="Proteomes" id="UP000887567"/>
    </source>
</evidence>
<dbReference type="OrthoDB" id="10042731at2759"/>
<evidence type="ECO:0000256" key="6">
    <source>
        <dbReference type="RuleBase" id="RU000688"/>
    </source>
</evidence>
<keyword evidence="6" id="KW-0675">Receptor</keyword>
<feature type="domain" description="G-protein coupled receptors family 1 profile" evidence="8">
    <location>
        <begin position="31"/>
        <end position="61"/>
    </location>
</feature>
<feature type="transmembrane region" description="Helical" evidence="7">
    <location>
        <begin position="237"/>
        <end position="257"/>
    </location>
</feature>
<proteinExistence type="inferred from homology"/>
<protein>
    <recommendedName>
        <fullName evidence="8">G-protein coupled receptors family 1 profile domain-containing protein</fullName>
    </recommendedName>
</protein>
<dbReference type="Gene3D" id="1.20.1070.10">
    <property type="entry name" value="Rhodopsin 7-helix transmembrane proteins"/>
    <property type="match status" value="2"/>
</dbReference>
<evidence type="ECO:0000256" key="2">
    <source>
        <dbReference type="ARBA" id="ARBA00022475"/>
    </source>
</evidence>
<keyword evidence="2" id="KW-1003">Cell membrane</keyword>
<dbReference type="InterPro" id="IPR017452">
    <property type="entry name" value="GPCR_Rhodpsn_7TM"/>
</dbReference>
<comment type="subcellular location">
    <subcellularLocation>
        <location evidence="1">Cell membrane</location>
        <topology evidence="1">Multi-pass membrane protein</topology>
    </subcellularLocation>
</comment>
<keyword evidence="3 6" id="KW-0812">Transmembrane</keyword>
<dbReference type="EnsemblMetazoa" id="XM_028660561.1">
    <property type="protein sequence ID" value="XP_028516362.1"/>
    <property type="gene ID" value="LOC110244212"/>
</dbReference>
<evidence type="ECO:0000256" key="5">
    <source>
        <dbReference type="ARBA" id="ARBA00023136"/>
    </source>
</evidence>
<feature type="transmembrane region" description="Helical" evidence="7">
    <location>
        <begin position="294"/>
        <end position="318"/>
    </location>
</feature>
<dbReference type="PRINTS" id="PR00237">
    <property type="entry name" value="GPCRRHODOPSN"/>
</dbReference>
<dbReference type="PROSITE" id="PS50262">
    <property type="entry name" value="G_PROTEIN_RECEP_F1_2"/>
    <property type="match status" value="2"/>
</dbReference>
<dbReference type="PROSITE" id="PS00237">
    <property type="entry name" value="G_PROTEIN_RECEP_F1_1"/>
    <property type="match status" value="1"/>
</dbReference>
<evidence type="ECO:0000313" key="9">
    <source>
        <dbReference type="EnsemblMetazoa" id="XP_028516362.1"/>
    </source>
</evidence>
<feature type="transmembrane region" description="Helical" evidence="7">
    <location>
        <begin position="330"/>
        <end position="348"/>
    </location>
</feature>
<dbReference type="AlphaFoldDB" id="A0A913YPC7"/>
<keyword evidence="4 7" id="KW-1133">Transmembrane helix</keyword>
<dbReference type="GeneID" id="110244212"/>
<feature type="transmembrane region" description="Helical" evidence="7">
    <location>
        <begin position="129"/>
        <end position="155"/>
    </location>
</feature>
<feature type="transmembrane region" description="Helical" evidence="7">
    <location>
        <begin position="211"/>
        <end position="231"/>
    </location>
</feature>
<dbReference type="Proteomes" id="UP000887567">
    <property type="component" value="Unplaced"/>
</dbReference>
<dbReference type="GO" id="GO:0004930">
    <property type="term" value="F:G protein-coupled receptor activity"/>
    <property type="evidence" value="ECO:0007669"/>
    <property type="project" value="UniProtKB-KW"/>
</dbReference>
<dbReference type="KEGG" id="epa:110244212"/>
<name>A0A913YPC7_EXADI</name>
<evidence type="ECO:0000256" key="1">
    <source>
        <dbReference type="ARBA" id="ARBA00004651"/>
    </source>
</evidence>
<dbReference type="GO" id="GO:0005886">
    <property type="term" value="C:plasma membrane"/>
    <property type="evidence" value="ECO:0007669"/>
    <property type="project" value="UniProtKB-SubCell"/>
</dbReference>
<sequence>MYNLLCVVSTFNSMWVLSSIEVGLSVLAIVLNLLTILTFVKTPSLRTPSNILILSLAITDFGVGAVVEPAYCTQLFARLGKPLKMINPDFYASMVVINAFSGVLATVLNLLIILTFVKTPSLRTPSNILILSLAITDFGAGALLQPVYCTAFLAVMTKNIILKNTVEVFRPSSFILTNASLFTITAITVDRFLALHLHLRYQELVTTKRTVIVLIVLWTSSVLLCVFLLYLEAHFAMVIVSVVLLLSLLSINIGLMLRIASIIRQHAAHIQLQQQVMNALQPGEAVNIKRSVNVMYYILGAFFLCNFPFICVILMQTFNKKLHDFVTVNVARTILMMNSSINPVIYFWRIHDMRKVALQLLRSLRRKNREYMTCESVTEDD</sequence>
<dbReference type="SMART" id="SM01381">
    <property type="entry name" value="7TM_GPCR_Srsx"/>
    <property type="match status" value="1"/>
</dbReference>
<dbReference type="SUPFAM" id="SSF81321">
    <property type="entry name" value="Family A G protein-coupled receptor-like"/>
    <property type="match status" value="2"/>
</dbReference>
<dbReference type="OMA" id="FRTPMFL"/>
<evidence type="ECO:0000256" key="3">
    <source>
        <dbReference type="ARBA" id="ARBA00022692"/>
    </source>
</evidence>
<dbReference type="Pfam" id="PF00001">
    <property type="entry name" value="7tm_1"/>
    <property type="match status" value="2"/>
</dbReference>
<keyword evidence="6" id="KW-0297">G-protein coupled receptor</keyword>
<feature type="transmembrane region" description="Helical" evidence="7">
    <location>
        <begin position="20"/>
        <end position="40"/>
    </location>
</feature>
<dbReference type="CDD" id="cd00637">
    <property type="entry name" value="7tm_classA_rhodopsin-like"/>
    <property type="match status" value="1"/>
</dbReference>
<comment type="similarity">
    <text evidence="6">Belongs to the G-protein coupled receptor 1 family.</text>
</comment>
<dbReference type="InterPro" id="IPR000276">
    <property type="entry name" value="GPCR_Rhodpsn"/>
</dbReference>
<organism evidence="9 10">
    <name type="scientific">Exaiptasia diaphana</name>
    <name type="common">Tropical sea anemone</name>
    <name type="synonym">Aiptasia pulchella</name>
    <dbReference type="NCBI Taxonomy" id="2652724"/>
    <lineage>
        <taxon>Eukaryota</taxon>
        <taxon>Metazoa</taxon>
        <taxon>Cnidaria</taxon>
        <taxon>Anthozoa</taxon>
        <taxon>Hexacorallia</taxon>
        <taxon>Actiniaria</taxon>
        <taxon>Aiptasiidae</taxon>
        <taxon>Exaiptasia</taxon>
    </lineage>
</organism>
<feature type="transmembrane region" description="Helical" evidence="7">
    <location>
        <begin position="52"/>
        <end position="71"/>
    </location>
</feature>
<evidence type="ECO:0000259" key="8">
    <source>
        <dbReference type="PROSITE" id="PS50262"/>
    </source>
</evidence>
<evidence type="ECO:0000256" key="7">
    <source>
        <dbReference type="SAM" id="Phobius"/>
    </source>
</evidence>
<feature type="domain" description="G-protein coupled receptors family 1 profile" evidence="8">
    <location>
        <begin position="108"/>
        <end position="346"/>
    </location>
</feature>